<evidence type="ECO:0000313" key="2">
    <source>
        <dbReference type="Proteomes" id="UP000177039"/>
    </source>
</evidence>
<dbReference type="EMBL" id="MFBT01000035">
    <property type="protein sequence ID" value="OGD98523.1"/>
    <property type="molecule type" value="Genomic_DNA"/>
</dbReference>
<protein>
    <submittedName>
        <fullName evidence="1">Uncharacterized protein</fullName>
    </submittedName>
</protein>
<proteinExistence type="predicted"/>
<gene>
    <name evidence="1" type="ORF">A3B54_00280</name>
</gene>
<comment type="caution">
    <text evidence="1">The sequence shown here is derived from an EMBL/GenBank/DDBJ whole genome shotgun (WGS) entry which is preliminary data.</text>
</comment>
<name>A0A1F5H318_9BACT</name>
<accession>A0A1F5H318</accession>
<organism evidence="1 2">
    <name type="scientific">Candidatus Curtissbacteria bacterium RIFCSPLOWO2_01_FULL_42_50</name>
    <dbReference type="NCBI Taxonomy" id="1797730"/>
    <lineage>
        <taxon>Bacteria</taxon>
        <taxon>Candidatus Curtissiibacteriota</taxon>
    </lineage>
</organism>
<dbReference type="Proteomes" id="UP000177039">
    <property type="component" value="Unassembled WGS sequence"/>
</dbReference>
<reference evidence="1 2" key="1">
    <citation type="journal article" date="2016" name="Nat. Commun.">
        <title>Thousands of microbial genomes shed light on interconnected biogeochemical processes in an aquifer system.</title>
        <authorList>
            <person name="Anantharaman K."/>
            <person name="Brown C.T."/>
            <person name="Hug L.A."/>
            <person name="Sharon I."/>
            <person name="Castelle C.J."/>
            <person name="Probst A.J."/>
            <person name="Thomas B.C."/>
            <person name="Singh A."/>
            <person name="Wilkins M.J."/>
            <person name="Karaoz U."/>
            <person name="Brodie E.L."/>
            <person name="Williams K.H."/>
            <person name="Hubbard S.S."/>
            <person name="Banfield J.F."/>
        </authorList>
    </citation>
    <scope>NUCLEOTIDE SEQUENCE [LARGE SCALE GENOMIC DNA]</scope>
</reference>
<sequence>MIEQNPVRAAAKEAPQVYLEIAQTFLDSGIWKAKKYLTCREFVALCEQKFPGEPFFESGNILRMIKKDGFCAIIKPDLFTDKKGQRGIYPGEKAVIMRRVLQLCQDEHFQTFRRGCQDPSFKWVEIQNQIRSELCRTPLEKFIGTQEKISDPSLLGMR</sequence>
<evidence type="ECO:0000313" key="1">
    <source>
        <dbReference type="EMBL" id="OGD98523.1"/>
    </source>
</evidence>
<dbReference type="AlphaFoldDB" id="A0A1F5H318"/>